<dbReference type="Proteomes" id="UP001259420">
    <property type="component" value="Unassembled WGS sequence"/>
</dbReference>
<sequence length="214" mass="23627">MHFFGAFFDAPGDKPCRTRYLDDCVATNFHDRRSDTVLIQGVPIGGSAALCRPIQPDQAPAGKLFLLTRFPWSVQSVSIRGVSTKLKVNSGRTNPPGQPSQRKPPPNKRDRPPRWFPGKSCANTTFESKAKGVAPPAYSARTNLQIDQDLHPGPRTFALDVLPALLSTYLPAQARQLVSASNWLLCSSRVLRSINGGRRHWNVLTLHGSYPCRL</sequence>
<keyword evidence="2" id="KW-1185">Reference proteome</keyword>
<proteinExistence type="predicted"/>
<name>A0ACC6JUR7_9PSED</name>
<evidence type="ECO:0000313" key="1">
    <source>
        <dbReference type="EMBL" id="MDR6610296.1"/>
    </source>
</evidence>
<evidence type="ECO:0000313" key="2">
    <source>
        <dbReference type="Proteomes" id="UP001259420"/>
    </source>
</evidence>
<reference evidence="1" key="1">
    <citation type="submission" date="2023-07" db="EMBL/GenBank/DDBJ databases">
        <title>Sorghum-associated microbial communities from plants grown in Nebraska, USA.</title>
        <authorList>
            <person name="Schachtman D."/>
        </authorList>
    </citation>
    <scope>NUCLEOTIDE SEQUENCE</scope>
    <source>
        <strain evidence="1">BE46</strain>
    </source>
</reference>
<comment type="caution">
    <text evidence="1">The sequence shown here is derived from an EMBL/GenBank/DDBJ whole genome shotgun (WGS) entry which is preliminary data.</text>
</comment>
<organism evidence="1 2">
    <name type="scientific">Pseudomonas synxantha</name>
    <dbReference type="NCBI Taxonomy" id="47883"/>
    <lineage>
        <taxon>Bacteria</taxon>
        <taxon>Pseudomonadati</taxon>
        <taxon>Pseudomonadota</taxon>
        <taxon>Gammaproteobacteria</taxon>
        <taxon>Pseudomonadales</taxon>
        <taxon>Pseudomonadaceae</taxon>
        <taxon>Pseudomonas</taxon>
    </lineage>
</organism>
<dbReference type="EMBL" id="JAVDSD010000019">
    <property type="protein sequence ID" value="MDR6610296.1"/>
    <property type="molecule type" value="Genomic_DNA"/>
</dbReference>
<accession>A0ACC6JUR7</accession>
<protein>
    <submittedName>
        <fullName evidence="1">Uncharacterized protein</fullName>
    </submittedName>
</protein>
<gene>
    <name evidence="1" type="ORF">J2X87_005402</name>
</gene>